<keyword evidence="1" id="KW-0472">Membrane</keyword>
<evidence type="ECO:0000313" key="2">
    <source>
        <dbReference type="EMBL" id="OAB78107.1"/>
    </source>
</evidence>
<keyword evidence="3" id="KW-1185">Reference proteome</keyword>
<reference evidence="2 3" key="1">
    <citation type="submission" date="2016-02" db="EMBL/GenBank/DDBJ databases">
        <title>Ulvibacter sp. LPB0005, isolated from Thais luteostoma.</title>
        <authorList>
            <person name="Shin S.-K."/>
            <person name="Yi H."/>
        </authorList>
    </citation>
    <scope>NUCLEOTIDE SEQUENCE [LARGE SCALE GENOMIC DNA]</scope>
    <source>
        <strain evidence="2 3">LPB0005</strain>
    </source>
</reference>
<comment type="caution">
    <text evidence="2">The sequence shown here is derived from an EMBL/GenBank/DDBJ whole genome shotgun (WGS) entry which is preliminary data.</text>
</comment>
<feature type="transmembrane region" description="Helical" evidence="1">
    <location>
        <begin position="42"/>
        <end position="61"/>
    </location>
</feature>
<evidence type="ECO:0000256" key="1">
    <source>
        <dbReference type="SAM" id="Phobius"/>
    </source>
</evidence>
<sequence length="68" mass="8028">MLDQSVKQRNALIIFLFGLLFLILGIYLLVRNFQQQEDTWYYWIGLILVGDILIILGIRMLKKAENVE</sequence>
<name>A0A167H191_9FLAO</name>
<gene>
    <name evidence="2" type="ORF">ULVI_11535</name>
</gene>
<protein>
    <submittedName>
        <fullName evidence="2">Uncharacterized protein</fullName>
    </submittedName>
</protein>
<keyword evidence="1" id="KW-1133">Transmembrane helix</keyword>
<evidence type="ECO:0000313" key="3">
    <source>
        <dbReference type="Proteomes" id="UP000077013"/>
    </source>
</evidence>
<keyword evidence="1" id="KW-0812">Transmembrane</keyword>
<feature type="transmembrane region" description="Helical" evidence="1">
    <location>
        <begin position="12"/>
        <end position="30"/>
    </location>
</feature>
<proteinExistence type="predicted"/>
<dbReference type="AlphaFoldDB" id="A0A167H191"/>
<organism evidence="2 3">
    <name type="scientific">Cochleicola gelatinilyticus</name>
    <dbReference type="NCBI Taxonomy" id="1763537"/>
    <lineage>
        <taxon>Bacteria</taxon>
        <taxon>Pseudomonadati</taxon>
        <taxon>Bacteroidota</taxon>
        <taxon>Flavobacteriia</taxon>
        <taxon>Flavobacteriales</taxon>
        <taxon>Flavobacteriaceae</taxon>
        <taxon>Cochleicola</taxon>
    </lineage>
</organism>
<dbReference type="RefSeq" id="WP_068592929.1">
    <property type="nucleotide sequence ID" value="NZ_LRXL01000045.1"/>
</dbReference>
<dbReference type="STRING" id="1763537.ULVI_11535"/>
<dbReference type="Proteomes" id="UP000077013">
    <property type="component" value="Unassembled WGS sequence"/>
</dbReference>
<dbReference type="EMBL" id="LRXL01000045">
    <property type="protein sequence ID" value="OAB78107.1"/>
    <property type="molecule type" value="Genomic_DNA"/>
</dbReference>
<accession>A0A167H191</accession>